<dbReference type="KEGG" id="gaz:Pan241w_60520"/>
<sequence length="49" mass="5538">MKPANCCIQQSMEMGIDTSARQVKKAAAVFHSHHSSKSSMYLWKKVLEI</sequence>
<evidence type="ECO:0000313" key="1">
    <source>
        <dbReference type="EMBL" id="QDT45924.1"/>
    </source>
</evidence>
<organism evidence="1 2">
    <name type="scientific">Gimesia alba</name>
    <dbReference type="NCBI Taxonomy" id="2527973"/>
    <lineage>
        <taxon>Bacteria</taxon>
        <taxon>Pseudomonadati</taxon>
        <taxon>Planctomycetota</taxon>
        <taxon>Planctomycetia</taxon>
        <taxon>Planctomycetales</taxon>
        <taxon>Planctomycetaceae</taxon>
        <taxon>Gimesia</taxon>
    </lineage>
</organism>
<keyword evidence="2" id="KW-1185">Reference proteome</keyword>
<name>A0A517RPX6_9PLAN</name>
<dbReference type="AlphaFoldDB" id="A0A517RPX6"/>
<dbReference type="EMBL" id="CP036269">
    <property type="protein sequence ID" value="QDT45924.1"/>
    <property type="molecule type" value="Genomic_DNA"/>
</dbReference>
<dbReference type="Proteomes" id="UP000317171">
    <property type="component" value="Chromosome"/>
</dbReference>
<evidence type="ECO:0000313" key="2">
    <source>
        <dbReference type="Proteomes" id="UP000317171"/>
    </source>
</evidence>
<accession>A0A517RPX6</accession>
<proteinExistence type="predicted"/>
<reference evidence="1 2" key="1">
    <citation type="submission" date="2019-02" db="EMBL/GenBank/DDBJ databases">
        <title>Deep-cultivation of Planctomycetes and their phenomic and genomic characterization uncovers novel biology.</title>
        <authorList>
            <person name="Wiegand S."/>
            <person name="Jogler M."/>
            <person name="Boedeker C."/>
            <person name="Pinto D."/>
            <person name="Vollmers J."/>
            <person name="Rivas-Marin E."/>
            <person name="Kohn T."/>
            <person name="Peeters S.H."/>
            <person name="Heuer A."/>
            <person name="Rast P."/>
            <person name="Oberbeckmann S."/>
            <person name="Bunk B."/>
            <person name="Jeske O."/>
            <person name="Meyerdierks A."/>
            <person name="Storesund J.E."/>
            <person name="Kallscheuer N."/>
            <person name="Luecker S."/>
            <person name="Lage O.M."/>
            <person name="Pohl T."/>
            <person name="Merkel B.J."/>
            <person name="Hornburger P."/>
            <person name="Mueller R.-W."/>
            <person name="Bruemmer F."/>
            <person name="Labrenz M."/>
            <person name="Spormann A.M."/>
            <person name="Op den Camp H."/>
            <person name="Overmann J."/>
            <person name="Amann R."/>
            <person name="Jetten M.S.M."/>
            <person name="Mascher T."/>
            <person name="Medema M.H."/>
            <person name="Devos D.P."/>
            <person name="Kaster A.-K."/>
            <person name="Ovreas L."/>
            <person name="Rohde M."/>
            <person name="Galperin M.Y."/>
            <person name="Jogler C."/>
        </authorList>
    </citation>
    <scope>NUCLEOTIDE SEQUENCE [LARGE SCALE GENOMIC DNA]</scope>
    <source>
        <strain evidence="1 2">Pan241w</strain>
    </source>
</reference>
<gene>
    <name evidence="1" type="ORF">Pan241w_60520</name>
</gene>
<protein>
    <submittedName>
        <fullName evidence="1">Uncharacterized protein</fullName>
    </submittedName>
</protein>